<feature type="transmembrane region" description="Helical" evidence="2">
    <location>
        <begin position="157"/>
        <end position="174"/>
    </location>
</feature>
<keyword evidence="2" id="KW-0472">Membrane</keyword>
<feature type="region of interest" description="Disordered" evidence="1">
    <location>
        <begin position="88"/>
        <end position="139"/>
    </location>
</feature>
<sequence>MGNCTAKPQVSGDDDTNQLVGSGGEAAANPGTNGGTASHPNTKAPPKAAPTANLPTIVHSPTPAAHSKSAPTASLPAIAHISIPAACSDPDASTAAPRRAPGAPSAHAPAGAPPLVGRRPRRMSGITNGPVLPVTPRFGTKRDSGARSGMFHQARSILVAAIVATCVMAPAATAEVLHQALAKAAPGLLGCLTLLTMLRPNLVLRHAHVALLGVMTWTVIGWGVDAEALKRLGLDVGAVQDGSYFAAIVPGFVRQSRAMAFAEIVLFGV</sequence>
<protein>
    <submittedName>
        <fullName evidence="3">Uncharacterized protein</fullName>
    </submittedName>
</protein>
<evidence type="ECO:0000256" key="1">
    <source>
        <dbReference type="SAM" id="MobiDB-lite"/>
    </source>
</evidence>
<feature type="compositionally biased region" description="Low complexity" evidence="1">
    <location>
        <begin position="25"/>
        <end position="53"/>
    </location>
</feature>
<evidence type="ECO:0000313" key="3">
    <source>
        <dbReference type="EMBL" id="CAD8707115.1"/>
    </source>
</evidence>
<evidence type="ECO:0000256" key="2">
    <source>
        <dbReference type="SAM" id="Phobius"/>
    </source>
</evidence>
<reference evidence="3" key="1">
    <citation type="submission" date="2021-01" db="EMBL/GenBank/DDBJ databases">
        <authorList>
            <person name="Corre E."/>
            <person name="Pelletier E."/>
            <person name="Niang G."/>
            <person name="Scheremetjew M."/>
            <person name="Finn R."/>
            <person name="Kale V."/>
            <person name="Holt S."/>
            <person name="Cochrane G."/>
            <person name="Meng A."/>
            <person name="Brown T."/>
            <person name="Cohen L."/>
        </authorList>
    </citation>
    <scope>NUCLEOTIDE SEQUENCE</scope>
    <source>
        <strain evidence="3">SL-175</strain>
    </source>
</reference>
<name>A0A7S0SJ21_9CHLO</name>
<dbReference type="EMBL" id="HBFC01016575">
    <property type="protein sequence ID" value="CAD8707115.1"/>
    <property type="molecule type" value="Transcribed_RNA"/>
</dbReference>
<gene>
    <name evidence="3" type="ORF">MANT1106_LOCUS9798</name>
</gene>
<organism evidence="3">
    <name type="scientific">Mantoniella antarctica</name>
    <dbReference type="NCBI Taxonomy" id="81844"/>
    <lineage>
        <taxon>Eukaryota</taxon>
        <taxon>Viridiplantae</taxon>
        <taxon>Chlorophyta</taxon>
        <taxon>Mamiellophyceae</taxon>
        <taxon>Mamiellales</taxon>
        <taxon>Mamiellaceae</taxon>
        <taxon>Mantoniella</taxon>
    </lineage>
</organism>
<keyword evidence="2" id="KW-1133">Transmembrane helix</keyword>
<proteinExistence type="predicted"/>
<feature type="region of interest" description="Disordered" evidence="1">
    <location>
        <begin position="1"/>
        <end position="71"/>
    </location>
</feature>
<accession>A0A7S0SJ21</accession>
<keyword evidence="2" id="KW-0812">Transmembrane</keyword>
<feature type="compositionally biased region" description="Low complexity" evidence="1">
    <location>
        <begin position="92"/>
        <end position="114"/>
    </location>
</feature>
<dbReference type="AlphaFoldDB" id="A0A7S0SJ21"/>